<dbReference type="AlphaFoldDB" id="A0A8T4L4N0"/>
<evidence type="ECO:0000313" key="3">
    <source>
        <dbReference type="EMBL" id="MBS3061507.1"/>
    </source>
</evidence>
<evidence type="ECO:0000256" key="1">
    <source>
        <dbReference type="ARBA" id="ARBA00022603"/>
    </source>
</evidence>
<dbReference type="Pfam" id="PF04072">
    <property type="entry name" value="LCM"/>
    <property type="match status" value="1"/>
</dbReference>
<keyword evidence="1 3" id="KW-0489">Methyltransferase</keyword>
<dbReference type="SUPFAM" id="SSF53335">
    <property type="entry name" value="S-adenosyl-L-methionine-dependent methyltransferases"/>
    <property type="match status" value="1"/>
</dbReference>
<reference evidence="3" key="2">
    <citation type="submission" date="2021-05" db="EMBL/GenBank/DDBJ databases">
        <title>Protein family content uncovers lineage relationships and bacterial pathway maintenance mechanisms in DPANN archaea.</title>
        <authorList>
            <person name="Castelle C.J."/>
            <person name="Meheust R."/>
            <person name="Jaffe A.L."/>
            <person name="Seitz K."/>
            <person name="Gong X."/>
            <person name="Baker B.J."/>
            <person name="Banfield J.F."/>
        </authorList>
    </citation>
    <scope>NUCLEOTIDE SEQUENCE</scope>
    <source>
        <strain evidence="3">RIFCSPLOWO2_01_FULL_AR10_48_17</strain>
    </source>
</reference>
<dbReference type="InterPro" id="IPR007213">
    <property type="entry name" value="Ppm1/Ppm2/Tcmp"/>
</dbReference>
<gene>
    <name evidence="3" type="ORF">J4215_02910</name>
</gene>
<dbReference type="InterPro" id="IPR029063">
    <property type="entry name" value="SAM-dependent_MTases_sf"/>
</dbReference>
<dbReference type="Gene3D" id="3.40.50.150">
    <property type="entry name" value="Vaccinia Virus protein VP39"/>
    <property type="match status" value="1"/>
</dbReference>
<accession>A0A8T4L4N0</accession>
<proteinExistence type="predicted"/>
<protein>
    <submittedName>
        <fullName evidence="3">Class I SAM-dependent methyltransferase</fullName>
        <ecNumber evidence="3">2.1.1.-</ecNumber>
    </submittedName>
</protein>
<dbReference type="EC" id="2.1.1.-" evidence="3"/>
<comment type="caution">
    <text evidence="3">The sequence shown here is derived from an EMBL/GenBank/DDBJ whole genome shotgun (WGS) entry which is preliminary data.</text>
</comment>
<keyword evidence="2 3" id="KW-0808">Transferase</keyword>
<dbReference type="EMBL" id="JAGVWC010000010">
    <property type="protein sequence ID" value="MBS3061507.1"/>
    <property type="molecule type" value="Genomic_DNA"/>
</dbReference>
<dbReference type="GO" id="GO:0032259">
    <property type="term" value="P:methylation"/>
    <property type="evidence" value="ECO:0007669"/>
    <property type="project" value="UniProtKB-KW"/>
</dbReference>
<dbReference type="GO" id="GO:0008168">
    <property type="term" value="F:methyltransferase activity"/>
    <property type="evidence" value="ECO:0007669"/>
    <property type="project" value="UniProtKB-KW"/>
</dbReference>
<dbReference type="Proteomes" id="UP000675968">
    <property type="component" value="Unassembled WGS sequence"/>
</dbReference>
<evidence type="ECO:0000313" key="4">
    <source>
        <dbReference type="Proteomes" id="UP000675968"/>
    </source>
</evidence>
<sequence length="285" mass="32029">MSKPDDHYELISPTAWAVAHSITFSDIPFAKEIFEAIEKNETTNGNTSKFTELRLGEVAPTYEARYKLVNHLLEQSKEIQILEIASGLCPRGISMTTKTNIRYVEMDLPEVIAQKMAILQSVAVQLPANLHLEPGNALEPKDLQSASRHFDTAQEIAVINEGLLRYLTFDEKAKVAKNVHSLLQKFGGVWITPDITLKSGLARENRAVCIVKNTKQMTGIDIQQNAFENVEQAKKFFEQFGFTIEIHSFLEIEKELVSPAKLNLSAAKVKDLIGQWVVFVMKITK</sequence>
<name>A0A8T4L4N0_9ARCH</name>
<evidence type="ECO:0000256" key="2">
    <source>
        <dbReference type="ARBA" id="ARBA00022679"/>
    </source>
</evidence>
<organism evidence="3 4">
    <name type="scientific">Candidatus Iainarchaeum sp</name>
    <dbReference type="NCBI Taxonomy" id="3101447"/>
    <lineage>
        <taxon>Archaea</taxon>
        <taxon>Candidatus Iainarchaeota</taxon>
        <taxon>Candidatus Iainarchaeia</taxon>
        <taxon>Candidatus Iainarchaeales</taxon>
        <taxon>Candidatus Iainarchaeaceae</taxon>
        <taxon>Candidatus Iainarchaeum</taxon>
    </lineage>
</organism>
<reference evidence="3" key="1">
    <citation type="submission" date="2021-03" db="EMBL/GenBank/DDBJ databases">
        <authorList>
            <person name="Jaffe A."/>
        </authorList>
    </citation>
    <scope>NUCLEOTIDE SEQUENCE</scope>
    <source>
        <strain evidence="3">RIFCSPLOWO2_01_FULL_AR10_48_17</strain>
    </source>
</reference>